<reference evidence="2 3" key="1">
    <citation type="submission" date="2019-03" db="EMBL/GenBank/DDBJ databases">
        <title>Single cell metagenomics reveals metabolic interactions within the superorganism composed of flagellate Streblomastix strix and complex community of Bacteroidetes bacteria on its surface.</title>
        <authorList>
            <person name="Treitli S.C."/>
            <person name="Kolisko M."/>
            <person name="Husnik F."/>
            <person name="Keeling P."/>
            <person name="Hampl V."/>
        </authorList>
    </citation>
    <scope>NUCLEOTIDE SEQUENCE [LARGE SCALE GENOMIC DNA]</scope>
    <source>
        <strain evidence="2">ST1C</strain>
    </source>
</reference>
<name>A0A5J4UYP5_9EUKA</name>
<proteinExistence type="predicted"/>
<evidence type="ECO:0000313" key="3">
    <source>
        <dbReference type="Proteomes" id="UP000324800"/>
    </source>
</evidence>
<protein>
    <submittedName>
        <fullName evidence="2">Uncharacterized protein</fullName>
    </submittedName>
</protein>
<dbReference type="Proteomes" id="UP000324800">
    <property type="component" value="Unassembled WGS sequence"/>
</dbReference>
<feature type="compositionally biased region" description="Basic and acidic residues" evidence="1">
    <location>
        <begin position="122"/>
        <end position="138"/>
    </location>
</feature>
<accession>A0A5J4UYP5</accession>
<sequence>MPIVMTKETFKHHMYRWMLKGFDLIPVGKDDEGQYWPSFGPGVPHETDWRKSKQQGIAPSMDEVRAFWREYNFDLRVACVKKEYDSEDDSEPLQSAKTTRQEFRNSFGRHRNRFLSPRNKRSRYDSPDRRSESRDRSGSRGYSISRDYQGSRERKMDIDRNQNRFETRNEPRGRCRGAFR</sequence>
<feature type="compositionally biased region" description="Low complexity" evidence="1">
    <location>
        <begin position="139"/>
        <end position="148"/>
    </location>
</feature>
<dbReference type="EMBL" id="SNRW01011324">
    <property type="protein sequence ID" value="KAA6375313.1"/>
    <property type="molecule type" value="Genomic_DNA"/>
</dbReference>
<dbReference type="AlphaFoldDB" id="A0A5J4UYP5"/>
<feature type="compositionally biased region" description="Basic and acidic residues" evidence="1">
    <location>
        <begin position="149"/>
        <end position="173"/>
    </location>
</feature>
<organism evidence="2 3">
    <name type="scientific">Streblomastix strix</name>
    <dbReference type="NCBI Taxonomy" id="222440"/>
    <lineage>
        <taxon>Eukaryota</taxon>
        <taxon>Metamonada</taxon>
        <taxon>Preaxostyla</taxon>
        <taxon>Oxymonadida</taxon>
        <taxon>Streblomastigidae</taxon>
        <taxon>Streblomastix</taxon>
    </lineage>
</organism>
<evidence type="ECO:0000256" key="1">
    <source>
        <dbReference type="SAM" id="MobiDB-lite"/>
    </source>
</evidence>
<evidence type="ECO:0000313" key="2">
    <source>
        <dbReference type="EMBL" id="KAA6375313.1"/>
    </source>
</evidence>
<feature type="compositionally biased region" description="Basic residues" evidence="1">
    <location>
        <begin position="107"/>
        <end position="121"/>
    </location>
</feature>
<comment type="caution">
    <text evidence="2">The sequence shown here is derived from an EMBL/GenBank/DDBJ whole genome shotgun (WGS) entry which is preliminary data.</text>
</comment>
<gene>
    <name evidence="2" type="ORF">EZS28_029162</name>
</gene>
<feature type="region of interest" description="Disordered" evidence="1">
    <location>
        <begin position="83"/>
        <end position="180"/>
    </location>
</feature>